<proteinExistence type="inferred from homology"/>
<comment type="caution">
    <text evidence="6">The sequence shown here is derived from an EMBL/GenBank/DDBJ whole genome shotgun (WGS) entry which is preliminary data.</text>
</comment>
<dbReference type="PROSITE" id="PS00211">
    <property type="entry name" value="ABC_TRANSPORTER_1"/>
    <property type="match status" value="1"/>
</dbReference>
<dbReference type="PATRIC" id="fig|1131455.3.peg.9"/>
<dbReference type="OrthoDB" id="9802264at2"/>
<protein>
    <submittedName>
        <fullName evidence="6">ABC transporter, ATP-binding protein</fullName>
    </submittedName>
</protein>
<keyword evidence="2" id="KW-0813">Transport</keyword>
<dbReference type="InterPro" id="IPR003593">
    <property type="entry name" value="AAA+_ATPase"/>
</dbReference>
<gene>
    <name evidence="6" type="ORF">MCANUFG4_00050</name>
</gene>
<evidence type="ECO:0000256" key="1">
    <source>
        <dbReference type="ARBA" id="ARBA00005417"/>
    </source>
</evidence>
<dbReference type="PROSITE" id="PS50893">
    <property type="entry name" value="ABC_TRANSPORTER_2"/>
    <property type="match status" value="1"/>
</dbReference>
<accession>I1A7G0</accession>
<dbReference type="InterPro" id="IPR017911">
    <property type="entry name" value="MacB-like_ATP-bd"/>
</dbReference>
<dbReference type="InterPro" id="IPR017871">
    <property type="entry name" value="ABC_transporter-like_CS"/>
</dbReference>
<dbReference type="InterPro" id="IPR027417">
    <property type="entry name" value="P-loop_NTPase"/>
</dbReference>
<evidence type="ECO:0000313" key="7">
    <source>
        <dbReference type="Proteomes" id="UP000006229"/>
    </source>
</evidence>
<dbReference type="GO" id="GO:0098796">
    <property type="term" value="C:membrane protein complex"/>
    <property type="evidence" value="ECO:0007669"/>
    <property type="project" value="UniProtKB-ARBA"/>
</dbReference>
<dbReference type="GO" id="GO:0022857">
    <property type="term" value="F:transmembrane transporter activity"/>
    <property type="evidence" value="ECO:0007669"/>
    <property type="project" value="UniProtKB-ARBA"/>
</dbReference>
<dbReference type="SMART" id="SM00382">
    <property type="entry name" value="AAA"/>
    <property type="match status" value="1"/>
</dbReference>
<reference evidence="6 7" key="1">
    <citation type="journal article" date="2012" name="J. Bacteriol.">
        <title>Genome annotation of five Mycoplasma canis strains.</title>
        <authorList>
            <person name="Brown D.R."/>
            <person name="May M."/>
            <person name="Michaels D.L."/>
            <person name="Barbet A.F."/>
        </authorList>
    </citation>
    <scope>NUCLEOTIDE SEQUENCE [LARGE SCALE GENOMIC DNA]</scope>
    <source>
        <strain evidence="6 7">UFG4</strain>
    </source>
</reference>
<dbReference type="PANTHER" id="PTHR42798">
    <property type="entry name" value="LIPOPROTEIN-RELEASING SYSTEM ATP-BINDING PROTEIN LOLD"/>
    <property type="match status" value="1"/>
</dbReference>
<evidence type="ECO:0000259" key="5">
    <source>
        <dbReference type="PROSITE" id="PS50893"/>
    </source>
</evidence>
<evidence type="ECO:0000313" key="6">
    <source>
        <dbReference type="EMBL" id="EIE42431.1"/>
    </source>
</evidence>
<dbReference type="Gene3D" id="3.40.50.300">
    <property type="entry name" value="P-loop containing nucleotide triphosphate hydrolases"/>
    <property type="match status" value="1"/>
</dbReference>
<dbReference type="Proteomes" id="UP000006229">
    <property type="component" value="Unassembled WGS sequence"/>
</dbReference>
<name>I1A7G0_9BACT</name>
<dbReference type="Pfam" id="PF00005">
    <property type="entry name" value="ABC_tran"/>
    <property type="match status" value="1"/>
</dbReference>
<organism evidence="6 7">
    <name type="scientific">Mycoplasmopsis canis UFG4</name>
    <dbReference type="NCBI Taxonomy" id="1131455"/>
    <lineage>
        <taxon>Bacteria</taxon>
        <taxon>Bacillati</taxon>
        <taxon>Mycoplasmatota</taxon>
        <taxon>Mycoplasmoidales</taxon>
        <taxon>Metamycoplasmataceae</taxon>
        <taxon>Mycoplasmopsis</taxon>
    </lineage>
</organism>
<dbReference type="CDD" id="cd03255">
    <property type="entry name" value="ABC_MJ0796_LolCDE_FtsE"/>
    <property type="match status" value="1"/>
</dbReference>
<dbReference type="FunFam" id="3.40.50.300:FF:000032">
    <property type="entry name" value="Export ABC transporter ATP-binding protein"/>
    <property type="match status" value="1"/>
</dbReference>
<evidence type="ECO:0000256" key="2">
    <source>
        <dbReference type="ARBA" id="ARBA00022448"/>
    </source>
</evidence>
<keyword evidence="4 6" id="KW-0067">ATP-binding</keyword>
<dbReference type="SUPFAM" id="SSF52540">
    <property type="entry name" value="P-loop containing nucleoside triphosphate hydrolases"/>
    <property type="match status" value="1"/>
</dbReference>
<dbReference type="PANTHER" id="PTHR42798:SF2">
    <property type="entry name" value="ABC TRANSPORTER ATP-BINDING PROTEIN MG467-RELATED"/>
    <property type="match status" value="1"/>
</dbReference>
<dbReference type="RefSeq" id="WP_004796932.1">
    <property type="nucleotide sequence ID" value="NZ_AJFU01000001.1"/>
</dbReference>
<dbReference type="GO" id="GO:0016887">
    <property type="term" value="F:ATP hydrolysis activity"/>
    <property type="evidence" value="ECO:0007669"/>
    <property type="project" value="InterPro"/>
</dbReference>
<keyword evidence="3" id="KW-0547">Nucleotide-binding</keyword>
<comment type="similarity">
    <text evidence="1">Belongs to the ABC transporter superfamily.</text>
</comment>
<evidence type="ECO:0000256" key="4">
    <source>
        <dbReference type="ARBA" id="ARBA00022840"/>
    </source>
</evidence>
<dbReference type="GO" id="GO:0005524">
    <property type="term" value="F:ATP binding"/>
    <property type="evidence" value="ECO:0007669"/>
    <property type="project" value="UniProtKB-KW"/>
</dbReference>
<dbReference type="EMBL" id="AJFU01000001">
    <property type="protein sequence ID" value="EIE42431.1"/>
    <property type="molecule type" value="Genomic_DNA"/>
</dbReference>
<dbReference type="InterPro" id="IPR003439">
    <property type="entry name" value="ABC_transporter-like_ATP-bd"/>
</dbReference>
<dbReference type="AlphaFoldDB" id="I1A7G0"/>
<evidence type="ECO:0000256" key="3">
    <source>
        <dbReference type="ARBA" id="ARBA00022741"/>
    </source>
</evidence>
<keyword evidence="7" id="KW-1185">Reference proteome</keyword>
<feature type="domain" description="ABC transporter" evidence="5">
    <location>
        <begin position="103"/>
        <end position="336"/>
    </location>
</feature>
<sequence length="337" mass="38241">MKNNKIFTKDFWLSIKNKFLALILKLFSKKKSMDDDKSDLVITKKSSDVKITKKNIFNVLDAEGGSNRMIVDRYIARKLNNVAKRRRPKDSSKDLKNSENGIIEVKNVSKYYLSGNSVTRVLKNVSLTINKGEFVMIFGKSGGGKSTLLNLISGLDRPSKGDVIVCDTNLPYLSDLQLTLFRRKNVSFIFQNYNLLQNLSGYDNVQTGGYLQKDKDKKLDINQLFTEFGMEDVKNKYPSQMSGGQQQRISILRALAKNSSIIFADEPTAALDEQTTQLVLSYLYDINQTYGTTIVMVTHNPHIANIATKIVNVKDGKIQNIRLNKNPKHPKELEWKD</sequence>